<evidence type="ECO:0000256" key="2">
    <source>
        <dbReference type="ARBA" id="ARBA00008814"/>
    </source>
</evidence>
<name>A0A268EVE4_9BACL</name>
<evidence type="ECO:0000256" key="1">
    <source>
        <dbReference type="ARBA" id="ARBA00004196"/>
    </source>
</evidence>
<protein>
    <submittedName>
        <fullName evidence="8">ABC transporter substrate-binding protein</fullName>
    </submittedName>
</protein>
<dbReference type="InterPro" id="IPR051313">
    <property type="entry name" value="Bact_iron-sidero_bind"/>
</dbReference>
<feature type="chain" id="PRO_5038923698" evidence="6">
    <location>
        <begin position="32"/>
        <end position="345"/>
    </location>
</feature>
<dbReference type="EMBL" id="NPBY01000032">
    <property type="protein sequence ID" value="PAD77054.1"/>
    <property type="molecule type" value="Genomic_DNA"/>
</dbReference>
<keyword evidence="4 6" id="KW-0732">Signal</keyword>
<feature type="region of interest" description="Disordered" evidence="5">
    <location>
        <begin position="37"/>
        <end position="70"/>
    </location>
</feature>
<comment type="similarity">
    <text evidence="2">Belongs to the bacterial solute-binding protein 8 family.</text>
</comment>
<accession>A0A268EVE4</accession>
<dbReference type="GO" id="GO:0030288">
    <property type="term" value="C:outer membrane-bounded periplasmic space"/>
    <property type="evidence" value="ECO:0007669"/>
    <property type="project" value="TreeGrafter"/>
</dbReference>
<dbReference type="SUPFAM" id="SSF53807">
    <property type="entry name" value="Helical backbone' metal receptor"/>
    <property type="match status" value="1"/>
</dbReference>
<dbReference type="PANTHER" id="PTHR30532">
    <property type="entry name" value="IRON III DICITRATE-BINDING PERIPLASMIC PROTEIN"/>
    <property type="match status" value="1"/>
</dbReference>
<reference evidence="8 9" key="1">
    <citation type="submission" date="2017-07" db="EMBL/GenBank/DDBJ databases">
        <title>Isolation and whole genome analysis of endospore-forming bacteria from heroin.</title>
        <authorList>
            <person name="Kalinowski J."/>
            <person name="Ahrens B."/>
            <person name="Al-Dilaimi A."/>
            <person name="Winkler A."/>
            <person name="Wibberg D."/>
            <person name="Schleenbecker U."/>
            <person name="Ruckert C."/>
            <person name="Wolfel R."/>
            <person name="Grass G."/>
        </authorList>
    </citation>
    <scope>NUCLEOTIDE SEQUENCE [LARGE SCALE GENOMIC DNA]</scope>
    <source>
        <strain evidence="8 9">7537-G1</strain>
    </source>
</reference>
<dbReference type="OrthoDB" id="9793175at2"/>
<dbReference type="Pfam" id="PF01497">
    <property type="entry name" value="Peripla_BP_2"/>
    <property type="match status" value="1"/>
</dbReference>
<keyword evidence="3" id="KW-0813">Transport</keyword>
<dbReference type="PROSITE" id="PS51257">
    <property type="entry name" value="PROKAR_LIPOPROTEIN"/>
    <property type="match status" value="1"/>
</dbReference>
<evidence type="ECO:0000256" key="3">
    <source>
        <dbReference type="ARBA" id="ARBA00022448"/>
    </source>
</evidence>
<dbReference type="GO" id="GO:1901678">
    <property type="term" value="P:iron coordination entity transport"/>
    <property type="evidence" value="ECO:0007669"/>
    <property type="project" value="UniProtKB-ARBA"/>
</dbReference>
<dbReference type="Gene3D" id="3.40.50.1980">
    <property type="entry name" value="Nitrogenase molybdenum iron protein domain"/>
    <property type="match status" value="2"/>
</dbReference>
<feature type="compositionally biased region" description="Polar residues" evidence="5">
    <location>
        <begin position="46"/>
        <end position="61"/>
    </location>
</feature>
<comment type="subcellular location">
    <subcellularLocation>
        <location evidence="1">Cell envelope</location>
    </subcellularLocation>
</comment>
<feature type="signal peptide" evidence="6">
    <location>
        <begin position="1"/>
        <end position="31"/>
    </location>
</feature>
<dbReference type="PANTHER" id="PTHR30532:SF21">
    <property type="entry name" value="SIDEROPHORE-BINDING LIPOPROTEIN YFIY-RELATED"/>
    <property type="match status" value="1"/>
</dbReference>
<dbReference type="PROSITE" id="PS50983">
    <property type="entry name" value="FE_B12_PBP"/>
    <property type="match status" value="1"/>
</dbReference>
<gene>
    <name evidence="8" type="ORF">CHH67_11005</name>
</gene>
<dbReference type="InterPro" id="IPR002491">
    <property type="entry name" value="ABC_transptr_periplasmic_BD"/>
</dbReference>
<dbReference type="AlphaFoldDB" id="A0A268EVE4"/>
<proteinExistence type="inferred from homology"/>
<comment type="caution">
    <text evidence="8">The sequence shown here is derived from an EMBL/GenBank/DDBJ whole genome shotgun (WGS) entry which is preliminary data.</text>
</comment>
<evidence type="ECO:0000256" key="5">
    <source>
        <dbReference type="SAM" id="MobiDB-lite"/>
    </source>
</evidence>
<evidence type="ECO:0000259" key="7">
    <source>
        <dbReference type="PROSITE" id="PS50983"/>
    </source>
</evidence>
<feature type="domain" description="Fe/B12 periplasmic-binding" evidence="7">
    <location>
        <begin position="86"/>
        <end position="345"/>
    </location>
</feature>
<dbReference type="CDD" id="cd01146">
    <property type="entry name" value="FhuD"/>
    <property type="match status" value="1"/>
</dbReference>
<evidence type="ECO:0000256" key="6">
    <source>
        <dbReference type="SAM" id="SignalP"/>
    </source>
</evidence>
<evidence type="ECO:0000256" key="4">
    <source>
        <dbReference type="ARBA" id="ARBA00022729"/>
    </source>
</evidence>
<evidence type="ECO:0000313" key="8">
    <source>
        <dbReference type="EMBL" id="PAD77054.1"/>
    </source>
</evidence>
<sequence length="345" mass="38327">MYFNHQRLYNRYKSRLTMMLAVLLAVLTVLSGCGQSGGSEGAASQTPEAQAQASSNEQNTAAAEGDSERTIRHAMGDTEVKGTPEKVVTLFQGATDAALALGVQPVGAVEAWIEQPWYNYIRDQMDGVVNLGSENQPNLEEIAALKPDVIVASKTRHEEIYTQLSAIAPTVMTEEVHIWKESLALTAEALNKQAEEQAFLERWDSEVAAFKEKMGDKLNLEVGIVDFRADHARIVYTGFSALVLDELGITRPMEQQGEDWGVKLVSKENIPQMDADIIFDQTSTSRDDGRLDLRKEWTGHPLWNNLRAVQNNRVFEVDTAVWNNGSGPLAAEEMLEDLKEIYELN</sequence>
<dbReference type="Proteomes" id="UP000215596">
    <property type="component" value="Unassembled WGS sequence"/>
</dbReference>
<evidence type="ECO:0000313" key="9">
    <source>
        <dbReference type="Proteomes" id="UP000215596"/>
    </source>
</evidence>
<organism evidence="8 9">
    <name type="scientific">Paenibacillus campinasensis</name>
    <dbReference type="NCBI Taxonomy" id="66347"/>
    <lineage>
        <taxon>Bacteria</taxon>
        <taxon>Bacillati</taxon>
        <taxon>Bacillota</taxon>
        <taxon>Bacilli</taxon>
        <taxon>Bacillales</taxon>
        <taxon>Paenibacillaceae</taxon>
        <taxon>Paenibacillus</taxon>
    </lineage>
</organism>